<dbReference type="PATRIC" id="fig|44252.3.peg.6241"/>
<evidence type="ECO:0000313" key="3">
    <source>
        <dbReference type="Proteomes" id="UP000029278"/>
    </source>
</evidence>
<dbReference type="EMBL" id="JMQA01000053">
    <property type="protein sequence ID" value="KFM93017.1"/>
    <property type="molecule type" value="Genomic_DNA"/>
</dbReference>
<evidence type="ECO:0008006" key="4">
    <source>
        <dbReference type="Google" id="ProtNLM"/>
    </source>
</evidence>
<evidence type="ECO:0000256" key="1">
    <source>
        <dbReference type="SAM" id="Phobius"/>
    </source>
</evidence>
<dbReference type="GeneID" id="77008626"/>
<dbReference type="RefSeq" id="WP_036624644.1">
    <property type="nucleotide sequence ID" value="NZ_BOSD01000003.1"/>
</dbReference>
<comment type="caution">
    <text evidence="2">The sequence shown here is derived from an EMBL/GenBank/DDBJ whole genome shotgun (WGS) entry which is preliminary data.</text>
</comment>
<keyword evidence="1" id="KW-0812">Transmembrane</keyword>
<dbReference type="HOGENOM" id="CLU_1823451_0_0_9"/>
<protein>
    <recommendedName>
        <fullName evidence="4">TadE-like family protein</fullName>
    </recommendedName>
</protein>
<feature type="transmembrane region" description="Helical" evidence="1">
    <location>
        <begin position="16"/>
        <end position="38"/>
    </location>
</feature>
<organism evidence="2 3">
    <name type="scientific">Paenibacillus macerans</name>
    <name type="common">Bacillus macerans</name>
    <dbReference type="NCBI Taxonomy" id="44252"/>
    <lineage>
        <taxon>Bacteria</taxon>
        <taxon>Bacillati</taxon>
        <taxon>Bacillota</taxon>
        <taxon>Bacilli</taxon>
        <taxon>Bacillales</taxon>
        <taxon>Paenibacillaceae</taxon>
        <taxon>Paenibacillus</taxon>
    </lineage>
</organism>
<dbReference type="STRING" id="44252.DJ90_2936"/>
<dbReference type="InterPro" id="IPR025469">
    <property type="entry name" value="DUF4320"/>
</dbReference>
<evidence type="ECO:0000313" key="2">
    <source>
        <dbReference type="EMBL" id="KFM93017.1"/>
    </source>
</evidence>
<dbReference type="OrthoDB" id="2662312at2"/>
<dbReference type="Pfam" id="PF14208">
    <property type="entry name" value="DUF4320"/>
    <property type="match status" value="1"/>
</dbReference>
<gene>
    <name evidence="2" type="ORF">DJ90_2936</name>
</gene>
<dbReference type="Proteomes" id="UP000029278">
    <property type="component" value="Unassembled WGS sequence"/>
</dbReference>
<keyword evidence="1" id="KW-0472">Membrane</keyword>
<sequence length="141" mass="15799">MIHNLRKFNHSERGDALFGIPFAVLIFMILALIAVTVIEYSILRANIRTAANEMLQVMKVENGADSKTRQRFNELLTNMGLDPAKVTFQATPKLVQRGDLVEVTATREYDVFALKALGVHYTTTIRVHVSGLAHKYIREGG</sequence>
<reference evidence="2 3" key="1">
    <citation type="submission" date="2014-04" db="EMBL/GenBank/DDBJ databases">
        <authorList>
            <person name="Bishop-Lilly K.A."/>
            <person name="Broomall S.M."/>
            <person name="Chain P.S."/>
            <person name="Chertkov O."/>
            <person name="Coyne S.R."/>
            <person name="Daligault H.E."/>
            <person name="Davenport K.W."/>
            <person name="Erkkila T."/>
            <person name="Frey K.G."/>
            <person name="Gibbons H.S."/>
            <person name="Gu W."/>
            <person name="Jaissle J."/>
            <person name="Johnson S.L."/>
            <person name="Koroleva G.I."/>
            <person name="Ladner J.T."/>
            <person name="Lo C.-C."/>
            <person name="Minogue T.D."/>
            <person name="Munk C."/>
            <person name="Palacios G.F."/>
            <person name="Redden C.L."/>
            <person name="Rosenzweig C.N."/>
            <person name="Scholz M.B."/>
            <person name="Teshima H."/>
            <person name="Xu Y."/>
        </authorList>
    </citation>
    <scope>NUCLEOTIDE SEQUENCE [LARGE SCALE GENOMIC DNA]</scope>
    <source>
        <strain evidence="2 3">8244</strain>
    </source>
</reference>
<keyword evidence="1" id="KW-1133">Transmembrane helix</keyword>
<name>A0A090Y5A6_PAEMA</name>
<proteinExistence type="predicted"/>
<keyword evidence="3" id="KW-1185">Reference proteome</keyword>
<accession>A0A090Y5A6</accession>
<dbReference type="AlphaFoldDB" id="A0A090Y5A6"/>